<dbReference type="InterPro" id="IPR000073">
    <property type="entry name" value="AB_hydrolase_1"/>
</dbReference>
<dbReference type="Pfam" id="PF00561">
    <property type="entry name" value="Abhydrolase_1"/>
    <property type="match status" value="1"/>
</dbReference>
<accession>A0A918U7E9</accession>
<dbReference type="Proteomes" id="UP000645257">
    <property type="component" value="Unassembled WGS sequence"/>
</dbReference>
<dbReference type="GO" id="GO:0016020">
    <property type="term" value="C:membrane"/>
    <property type="evidence" value="ECO:0007669"/>
    <property type="project" value="TreeGrafter"/>
</dbReference>
<name>A0A918U7E9_9NEIS</name>
<keyword evidence="3" id="KW-1185">Reference proteome</keyword>
<dbReference type="SUPFAM" id="SSF53474">
    <property type="entry name" value="alpha/beta-Hydrolases"/>
    <property type="match status" value="1"/>
</dbReference>
<keyword evidence="2" id="KW-0378">Hydrolase</keyword>
<dbReference type="InterPro" id="IPR029058">
    <property type="entry name" value="AB_hydrolase_fold"/>
</dbReference>
<protein>
    <submittedName>
        <fullName evidence="2">Hydrolase</fullName>
    </submittedName>
</protein>
<comment type="caution">
    <text evidence="2">The sequence shown here is derived from an EMBL/GenBank/DDBJ whole genome shotgun (WGS) entry which is preliminary data.</text>
</comment>
<dbReference type="Gene3D" id="3.40.50.1820">
    <property type="entry name" value="alpha/beta hydrolase"/>
    <property type="match status" value="1"/>
</dbReference>
<evidence type="ECO:0000313" key="2">
    <source>
        <dbReference type="EMBL" id="GGY04252.1"/>
    </source>
</evidence>
<dbReference type="PANTHER" id="PTHR43798:SF33">
    <property type="entry name" value="HYDROLASE, PUTATIVE (AFU_ORTHOLOGUE AFUA_2G14860)-RELATED"/>
    <property type="match status" value="1"/>
</dbReference>
<feature type="domain" description="AB hydrolase-1" evidence="1">
    <location>
        <begin position="40"/>
        <end position="288"/>
    </location>
</feature>
<sequence>MLDCKAVHSFFTTMFATRSEHAVLNGRRHHIRHWGNESAPPLFLLHGWMDSSATFRFATADLEHDWHLIAPDWRGFGDSEWNAGGYYFPDYLADLDALLERVSPKAPVRLAGHSMGAMIAGIYSGVRPERVAAVALLEGFGLPATQPAEAPGRYARWLKEQRQPPAFMALDSLDGVAARLIERNPRMAPQHAAWIAGELTRPGPDGKPVYRADPRHKGVNPVLYRLEEAMACWRNIRCPVLWVIAGDTADHPLARGVADTLDERRAQFARLEEVTLPDAGHMLQWEQPEAFSRTLAEFFRKTREG</sequence>
<proteinExistence type="predicted"/>
<dbReference type="RefSeq" id="WP_229804423.1">
    <property type="nucleotide sequence ID" value="NZ_BMYX01000001.1"/>
</dbReference>
<dbReference type="InterPro" id="IPR050266">
    <property type="entry name" value="AB_hydrolase_sf"/>
</dbReference>
<dbReference type="AlphaFoldDB" id="A0A918U7E9"/>
<organism evidence="2 3">
    <name type="scientific">Paludibacterium paludis</name>
    <dbReference type="NCBI Taxonomy" id="1225769"/>
    <lineage>
        <taxon>Bacteria</taxon>
        <taxon>Pseudomonadati</taxon>
        <taxon>Pseudomonadota</taxon>
        <taxon>Betaproteobacteria</taxon>
        <taxon>Neisseriales</taxon>
        <taxon>Chromobacteriaceae</taxon>
        <taxon>Paludibacterium</taxon>
    </lineage>
</organism>
<evidence type="ECO:0000259" key="1">
    <source>
        <dbReference type="Pfam" id="PF00561"/>
    </source>
</evidence>
<dbReference type="PANTHER" id="PTHR43798">
    <property type="entry name" value="MONOACYLGLYCEROL LIPASE"/>
    <property type="match status" value="1"/>
</dbReference>
<dbReference type="EMBL" id="BMYX01000001">
    <property type="protein sequence ID" value="GGY04252.1"/>
    <property type="molecule type" value="Genomic_DNA"/>
</dbReference>
<dbReference type="PRINTS" id="PR00111">
    <property type="entry name" value="ABHYDROLASE"/>
</dbReference>
<reference evidence="2" key="2">
    <citation type="submission" date="2020-09" db="EMBL/GenBank/DDBJ databases">
        <authorList>
            <person name="Sun Q."/>
            <person name="Kim S."/>
        </authorList>
    </citation>
    <scope>NUCLEOTIDE SEQUENCE</scope>
    <source>
        <strain evidence="2">KCTC 32182</strain>
    </source>
</reference>
<reference evidence="2" key="1">
    <citation type="journal article" date="2014" name="Int. J. Syst. Evol. Microbiol.">
        <title>Complete genome sequence of Corynebacterium casei LMG S-19264T (=DSM 44701T), isolated from a smear-ripened cheese.</title>
        <authorList>
            <consortium name="US DOE Joint Genome Institute (JGI-PGF)"/>
            <person name="Walter F."/>
            <person name="Albersmeier A."/>
            <person name="Kalinowski J."/>
            <person name="Ruckert C."/>
        </authorList>
    </citation>
    <scope>NUCLEOTIDE SEQUENCE</scope>
    <source>
        <strain evidence="2">KCTC 32182</strain>
    </source>
</reference>
<dbReference type="GO" id="GO:0016787">
    <property type="term" value="F:hydrolase activity"/>
    <property type="evidence" value="ECO:0007669"/>
    <property type="project" value="UniProtKB-KW"/>
</dbReference>
<evidence type="ECO:0000313" key="3">
    <source>
        <dbReference type="Proteomes" id="UP000645257"/>
    </source>
</evidence>
<gene>
    <name evidence="2" type="ORF">GCM10011289_03390</name>
</gene>